<comment type="caution">
    <text evidence="2">The sequence shown here is derived from an EMBL/GenBank/DDBJ whole genome shotgun (WGS) entry which is preliminary data.</text>
</comment>
<dbReference type="PANTHER" id="PTHR37305:SF1">
    <property type="entry name" value="MEMBRANE PROTEIN"/>
    <property type="match status" value="1"/>
</dbReference>
<dbReference type="Pfam" id="PF12730">
    <property type="entry name" value="ABC2_membrane_4"/>
    <property type="match status" value="1"/>
</dbReference>
<name>A0ABP4AY48_9ACTN</name>
<reference evidence="3" key="1">
    <citation type="journal article" date="2019" name="Int. J. Syst. Evol. Microbiol.">
        <title>The Global Catalogue of Microorganisms (GCM) 10K type strain sequencing project: providing services to taxonomists for standard genome sequencing and annotation.</title>
        <authorList>
            <consortium name="The Broad Institute Genomics Platform"/>
            <consortium name="The Broad Institute Genome Sequencing Center for Infectious Disease"/>
            <person name="Wu L."/>
            <person name="Ma J."/>
        </authorList>
    </citation>
    <scope>NUCLEOTIDE SEQUENCE [LARGE SCALE GENOMIC DNA]</scope>
    <source>
        <strain evidence="3">JCM 11136</strain>
    </source>
</reference>
<keyword evidence="1" id="KW-0472">Membrane</keyword>
<keyword evidence="1" id="KW-1133">Transmembrane helix</keyword>
<evidence type="ECO:0000313" key="2">
    <source>
        <dbReference type="EMBL" id="GAA0941062.1"/>
    </source>
</evidence>
<sequence>MIAVFASEWTKMRSVRSTVMTIVIAALMMIGLGVLFAAVIVGQDQPIPPPLEGTEFSMSGTTLASLAMATLGVLVISSEYRTGAIRVSLLSVPQRMRLLSGKIVVFTTVALVASAVTTLVTFFASQAILGSATLGDDGVPQVLLGTTLYLTASGLFGLALGALVRHTPGAIVAAISMINVVPTLVRMLPGEWGKTVGNHFTTNAGMEIVRDSPANPLGAWGGFAVYLVWIAVTMVVAAVLLDRRDA</sequence>
<feature type="transmembrane region" description="Helical" evidence="1">
    <location>
        <begin position="21"/>
        <end position="42"/>
    </location>
</feature>
<feature type="transmembrane region" description="Helical" evidence="1">
    <location>
        <begin position="103"/>
        <end position="129"/>
    </location>
</feature>
<feature type="transmembrane region" description="Helical" evidence="1">
    <location>
        <begin position="62"/>
        <end position="82"/>
    </location>
</feature>
<proteinExistence type="predicted"/>
<feature type="transmembrane region" description="Helical" evidence="1">
    <location>
        <begin position="141"/>
        <end position="163"/>
    </location>
</feature>
<protein>
    <submittedName>
        <fullName evidence="2">ABC transporter permease</fullName>
    </submittedName>
</protein>
<gene>
    <name evidence="2" type="ORF">GCM10009560_52770</name>
</gene>
<accession>A0ABP4AY48</accession>
<organism evidence="2 3">
    <name type="scientific">Nonomuraea longicatena</name>
    <dbReference type="NCBI Taxonomy" id="83682"/>
    <lineage>
        <taxon>Bacteria</taxon>
        <taxon>Bacillati</taxon>
        <taxon>Actinomycetota</taxon>
        <taxon>Actinomycetes</taxon>
        <taxon>Streptosporangiales</taxon>
        <taxon>Streptosporangiaceae</taxon>
        <taxon>Nonomuraea</taxon>
    </lineage>
</organism>
<keyword evidence="3" id="KW-1185">Reference proteome</keyword>
<feature type="transmembrane region" description="Helical" evidence="1">
    <location>
        <begin position="170"/>
        <end position="188"/>
    </location>
</feature>
<feature type="transmembrane region" description="Helical" evidence="1">
    <location>
        <begin position="219"/>
        <end position="241"/>
    </location>
</feature>
<evidence type="ECO:0000256" key="1">
    <source>
        <dbReference type="SAM" id="Phobius"/>
    </source>
</evidence>
<keyword evidence="1" id="KW-0812">Transmembrane</keyword>
<dbReference type="Proteomes" id="UP001501578">
    <property type="component" value="Unassembled WGS sequence"/>
</dbReference>
<evidence type="ECO:0000313" key="3">
    <source>
        <dbReference type="Proteomes" id="UP001501578"/>
    </source>
</evidence>
<dbReference type="EMBL" id="BAAAHQ010000029">
    <property type="protein sequence ID" value="GAA0941062.1"/>
    <property type="molecule type" value="Genomic_DNA"/>
</dbReference>
<dbReference type="RefSeq" id="WP_343952725.1">
    <property type="nucleotide sequence ID" value="NZ_BAAAHQ010000029.1"/>
</dbReference>
<dbReference type="PANTHER" id="PTHR37305">
    <property type="entry name" value="INTEGRAL MEMBRANE PROTEIN-RELATED"/>
    <property type="match status" value="1"/>
</dbReference>